<reference evidence="2" key="1">
    <citation type="journal article" date="2019" name="PLoS Negl. Trop. Dis.">
        <title>Revisiting the worldwide diversity of Leptospira species in the environment.</title>
        <authorList>
            <person name="Vincent A.T."/>
            <person name="Schiettekatte O."/>
            <person name="Bourhy P."/>
            <person name="Veyrier F.J."/>
            <person name="Picardeau M."/>
        </authorList>
    </citation>
    <scope>NUCLEOTIDE SEQUENCE [LARGE SCALE GENOMIC DNA]</scope>
    <source>
        <strain evidence="2">201702454</strain>
    </source>
</reference>
<keyword evidence="2" id="KW-0012">Acyltransferase</keyword>
<feature type="domain" description="Phospholipid/glycerol acyltransferase" evidence="1">
    <location>
        <begin position="46"/>
        <end position="187"/>
    </location>
</feature>
<name>A0A4R9JQC3_9LEPT</name>
<dbReference type="InterPro" id="IPR002123">
    <property type="entry name" value="Plipid/glycerol_acylTrfase"/>
</dbReference>
<dbReference type="EMBL" id="RQGG01000032">
    <property type="protein sequence ID" value="TGL51459.1"/>
    <property type="molecule type" value="Genomic_DNA"/>
</dbReference>
<dbReference type="RefSeq" id="WP_135619739.1">
    <property type="nucleotide sequence ID" value="NZ_RQGG01000032.1"/>
</dbReference>
<dbReference type="Pfam" id="PF01553">
    <property type="entry name" value="Acyltransferase"/>
    <property type="match status" value="1"/>
</dbReference>
<evidence type="ECO:0000313" key="3">
    <source>
        <dbReference type="Proteomes" id="UP000297609"/>
    </source>
</evidence>
<evidence type="ECO:0000313" key="2">
    <source>
        <dbReference type="EMBL" id="TGL51459.1"/>
    </source>
</evidence>
<keyword evidence="2" id="KW-0808">Transferase</keyword>
<organism evidence="2 3">
    <name type="scientific">Leptospira kemamanensis</name>
    <dbReference type="NCBI Taxonomy" id="2484942"/>
    <lineage>
        <taxon>Bacteria</taxon>
        <taxon>Pseudomonadati</taxon>
        <taxon>Spirochaetota</taxon>
        <taxon>Spirochaetia</taxon>
        <taxon>Leptospirales</taxon>
        <taxon>Leptospiraceae</taxon>
        <taxon>Leptospira</taxon>
    </lineage>
</organism>
<dbReference type="SMART" id="SM00563">
    <property type="entry name" value="PlsC"/>
    <property type="match status" value="1"/>
</dbReference>
<proteinExistence type="predicted"/>
<gene>
    <name evidence="2" type="ORF">EHQ59_11215</name>
</gene>
<comment type="caution">
    <text evidence="2">The sequence shown here is derived from an EMBL/GenBank/DDBJ whole genome shotgun (WGS) entry which is preliminary data.</text>
</comment>
<sequence length="257" mass="29675">MFYYVGRSIGFVLMWIVVKPMRLKYGNKKVEIQNDYILRQLNGKSMILISNHIKPRNKFLRIITMPYDAFVIRGVLKRYGIYTTALTSYDSGMSNKGRKSKWLRRKEQVVKGIVKSIDLIPLNRNESDPVTMRDFQKRIKKGNLGIGIFPEGSWYRGFRKSRKLYPGMVVLSKRYNLSIVPMYLDAYNLNKPLRLTIGNPVWQVNDTNEVMAVIKSEFIRLNQLSKDKLVTANVTTESSEVLLEDDNDGMEVSTSAS</sequence>
<keyword evidence="3" id="KW-1185">Reference proteome</keyword>
<protein>
    <submittedName>
        <fullName evidence="2">1-acyl-sn-glycerol-3-phosphate acyltransferase</fullName>
    </submittedName>
</protein>
<evidence type="ECO:0000259" key="1">
    <source>
        <dbReference type="SMART" id="SM00563"/>
    </source>
</evidence>
<accession>A0A4R9JQC3</accession>
<dbReference type="SUPFAM" id="SSF69593">
    <property type="entry name" value="Glycerol-3-phosphate (1)-acyltransferase"/>
    <property type="match status" value="1"/>
</dbReference>
<dbReference type="Proteomes" id="UP000297609">
    <property type="component" value="Unassembled WGS sequence"/>
</dbReference>
<dbReference type="AlphaFoldDB" id="A0A4R9JQC3"/>
<dbReference type="OrthoDB" id="335636at2"/>
<dbReference type="GO" id="GO:0016746">
    <property type="term" value="F:acyltransferase activity"/>
    <property type="evidence" value="ECO:0007669"/>
    <property type="project" value="UniProtKB-KW"/>
</dbReference>